<accession>A0A6I0G5K3</accession>
<gene>
    <name evidence="2" type="ORF">GAY01_14475</name>
</gene>
<dbReference type="Pfam" id="PF14080">
    <property type="entry name" value="DUF4261"/>
    <property type="match status" value="1"/>
</dbReference>
<comment type="caution">
    <text evidence="2">The sequence shown here is derived from an EMBL/GenBank/DDBJ whole genome shotgun (WGS) entry which is preliminary data.</text>
</comment>
<sequence>MSKVFKQEVDTKEQRPGGPLLITLLFKQSVDLPEIQRIAEVCRKHIGNVECRKDDDKSLFIFALDHIAKFQDGEAPVQLLLTSCTNFDGKTVDDFTRSQMWDCQESHDRILEECRYSMLATDFLAGGLLSLERANLEMDFLAALAELFPSCEAFFFNISGKLFEADEIRNNQIEGSDRFIRYAVNVRFFTIQGTNDMMVDTLGMGTLCIPDLQYHFHDLNPNWIVNHAYNVASYLLSSGNEINSGETVDGIKDGQMDSSIQWKCQYENASIRPNRIVLDIDMEEYSSGKRK</sequence>
<organism evidence="2 3">
    <name type="scientific">Phocaeicola vulgatus</name>
    <name type="common">Bacteroides vulgatus</name>
    <dbReference type="NCBI Taxonomy" id="821"/>
    <lineage>
        <taxon>Bacteria</taxon>
        <taxon>Pseudomonadati</taxon>
        <taxon>Bacteroidota</taxon>
        <taxon>Bacteroidia</taxon>
        <taxon>Bacteroidales</taxon>
        <taxon>Bacteroidaceae</taxon>
        <taxon>Phocaeicola</taxon>
    </lineage>
</organism>
<proteinExistence type="predicted"/>
<name>A0A6I0G5K3_PHOVU</name>
<dbReference type="AlphaFoldDB" id="A0A6I0G5K3"/>
<reference evidence="2 3" key="1">
    <citation type="journal article" date="2019" name="Nat. Med.">
        <title>A library of human gut bacterial isolates paired with longitudinal multiomics data enables mechanistic microbiome research.</title>
        <authorList>
            <person name="Poyet M."/>
            <person name="Groussin M."/>
            <person name="Gibbons S.M."/>
            <person name="Avila-Pacheco J."/>
            <person name="Jiang X."/>
            <person name="Kearney S.M."/>
            <person name="Perrotta A.R."/>
            <person name="Berdy B."/>
            <person name="Zhao S."/>
            <person name="Lieberman T.D."/>
            <person name="Swanson P.K."/>
            <person name="Smith M."/>
            <person name="Roesemann S."/>
            <person name="Alexander J.E."/>
            <person name="Rich S.A."/>
            <person name="Livny J."/>
            <person name="Vlamakis H."/>
            <person name="Clish C."/>
            <person name="Bullock K."/>
            <person name="Deik A."/>
            <person name="Scott J."/>
            <person name="Pierce K.A."/>
            <person name="Xavier R.J."/>
            <person name="Alm E.J."/>
        </authorList>
    </citation>
    <scope>NUCLEOTIDE SEQUENCE [LARGE SCALE GENOMIC DNA]</scope>
    <source>
        <strain evidence="2 3">BIOML-A73</strain>
    </source>
</reference>
<evidence type="ECO:0000313" key="3">
    <source>
        <dbReference type="Proteomes" id="UP000433382"/>
    </source>
</evidence>
<evidence type="ECO:0000313" key="2">
    <source>
        <dbReference type="EMBL" id="KAB3568315.1"/>
    </source>
</evidence>
<dbReference type="InterPro" id="IPR025357">
    <property type="entry name" value="DUF4261"/>
</dbReference>
<dbReference type="Proteomes" id="UP000433382">
    <property type="component" value="Unassembled WGS sequence"/>
</dbReference>
<evidence type="ECO:0000259" key="1">
    <source>
        <dbReference type="Pfam" id="PF14080"/>
    </source>
</evidence>
<protein>
    <submittedName>
        <fullName evidence="2">DUF4261 domain-containing protein</fullName>
    </submittedName>
</protein>
<dbReference type="EMBL" id="WCZM01000021">
    <property type="protein sequence ID" value="KAB3568315.1"/>
    <property type="molecule type" value="Genomic_DNA"/>
</dbReference>
<feature type="domain" description="DUF4261" evidence="1">
    <location>
        <begin position="200"/>
        <end position="280"/>
    </location>
</feature>